<dbReference type="RefSeq" id="WP_207680060.1">
    <property type="nucleotide sequence ID" value="NZ_CP061800.1"/>
</dbReference>
<dbReference type="InterPro" id="IPR017900">
    <property type="entry name" value="4Fe4S_Fe_S_CS"/>
</dbReference>
<dbReference type="Pfam" id="PF13353">
    <property type="entry name" value="Fer4_12"/>
    <property type="match status" value="1"/>
</dbReference>
<feature type="domain" description="4Fe-4S ferredoxin-type" evidence="10">
    <location>
        <begin position="48"/>
        <end position="79"/>
    </location>
</feature>
<dbReference type="SFLD" id="SFLDG01066">
    <property type="entry name" value="organic_radical-activating_enz"/>
    <property type="match status" value="1"/>
</dbReference>
<name>A0A975BXC1_9BACT</name>
<comment type="similarity">
    <text evidence="2">Belongs to the organic radical-activating enzymes family.</text>
</comment>
<dbReference type="Gene3D" id="3.30.70.20">
    <property type="match status" value="1"/>
</dbReference>
<feature type="domain" description="4Fe-4S ferredoxin-type" evidence="10">
    <location>
        <begin position="95"/>
        <end position="124"/>
    </location>
</feature>
<evidence type="ECO:0000313" key="12">
    <source>
        <dbReference type="EMBL" id="QTA92874.1"/>
    </source>
</evidence>
<dbReference type="CDD" id="cd01335">
    <property type="entry name" value="Radical_SAM"/>
    <property type="match status" value="1"/>
</dbReference>
<dbReference type="NCBIfam" id="TIGR02494">
    <property type="entry name" value="PFLE_PFLC"/>
    <property type="match status" value="1"/>
</dbReference>
<dbReference type="GO" id="GO:0016491">
    <property type="term" value="F:oxidoreductase activity"/>
    <property type="evidence" value="ECO:0007669"/>
    <property type="project" value="UniProtKB-KW"/>
</dbReference>
<dbReference type="InterPro" id="IPR013785">
    <property type="entry name" value="Aldolase_TIM"/>
</dbReference>
<sequence length="334" mass="37507">MQHDIGIVTHIQKFALNDGPGIRTVVFLKGCRMNCEWCHNPEGKKHFPEIFHFWPNCVDCGKCIRACPVEGAMESISREPLYPEEKGFRGKLGSKIIKIHKDKCLNCFQCAEVCEYGALVASGEIRSADEIVDEVARDKSFFAESGGGMTLSGGEPSAQPEFALALLRAAKERGINTALDTCGYQSYDKLSSLLDYTDYVLYDIKNMDEEAHIRQTGVSNKIILENLKKIITRDDVTTYVRLPVLPNVNDSEENVRKTGEFVQSLGLKDVYLLPFHPFAGQSYRLIGMDYPFPIGDSYPEEKANNIKEILESYGLNVSLWMAWIPNEEAENKTA</sequence>
<dbReference type="PANTHER" id="PTHR30352:SF4">
    <property type="entry name" value="PYRUVATE FORMATE-LYASE 2-ACTIVATING ENZYME"/>
    <property type="match status" value="1"/>
</dbReference>
<keyword evidence="5" id="KW-0949">S-adenosyl-L-methionine</keyword>
<dbReference type="SFLD" id="SFLDS00029">
    <property type="entry name" value="Radical_SAM"/>
    <property type="match status" value="1"/>
</dbReference>
<evidence type="ECO:0000256" key="7">
    <source>
        <dbReference type="ARBA" id="ARBA00023002"/>
    </source>
</evidence>
<evidence type="ECO:0000256" key="6">
    <source>
        <dbReference type="ARBA" id="ARBA00022723"/>
    </source>
</evidence>
<dbReference type="InterPro" id="IPR040074">
    <property type="entry name" value="BssD/PflA/YjjW"/>
</dbReference>
<reference evidence="12" key="1">
    <citation type="journal article" date="2021" name="Microb. Physiol.">
        <title>Proteogenomic Insights into the Physiology of Marine, Sulfate-Reducing, Filamentous Desulfonema limicola and Desulfonema magnum.</title>
        <authorList>
            <person name="Schnaars V."/>
            <person name="Wohlbrand L."/>
            <person name="Scheve S."/>
            <person name="Hinrichs C."/>
            <person name="Reinhardt R."/>
            <person name="Rabus R."/>
        </authorList>
    </citation>
    <scope>NUCLEOTIDE SEQUENCE</scope>
    <source>
        <strain evidence="12">4be13</strain>
    </source>
</reference>
<keyword evidence="8" id="KW-0408">Iron</keyword>
<keyword evidence="6" id="KW-0479">Metal-binding</keyword>
<dbReference type="SUPFAM" id="SSF102114">
    <property type="entry name" value="Radical SAM enzymes"/>
    <property type="match status" value="1"/>
</dbReference>
<dbReference type="InterPro" id="IPR034457">
    <property type="entry name" value="Organic_radical-activating"/>
</dbReference>
<dbReference type="Pfam" id="PF04055">
    <property type="entry name" value="Radical_SAM"/>
    <property type="match status" value="1"/>
</dbReference>
<evidence type="ECO:0000256" key="3">
    <source>
        <dbReference type="ARBA" id="ARBA00011245"/>
    </source>
</evidence>
<dbReference type="InterPro" id="IPR012839">
    <property type="entry name" value="Organic_radical_activase"/>
</dbReference>
<dbReference type="PROSITE" id="PS51918">
    <property type="entry name" value="RADICAL_SAM"/>
    <property type="match status" value="1"/>
</dbReference>
<dbReference type="SFLD" id="SFLDG01118">
    <property type="entry name" value="activating_enzymes__group_2"/>
    <property type="match status" value="1"/>
</dbReference>
<dbReference type="PROSITE" id="PS01087">
    <property type="entry name" value="RADICAL_ACTIVATING"/>
    <property type="match status" value="1"/>
</dbReference>
<accession>A0A975BXC1</accession>
<evidence type="ECO:0000256" key="9">
    <source>
        <dbReference type="ARBA" id="ARBA00023014"/>
    </source>
</evidence>
<protein>
    <submittedName>
        <fullName evidence="12">Hydroxybenzylsuccinate synthase activating enzyme</fullName>
    </submittedName>
</protein>
<dbReference type="Pfam" id="PF12838">
    <property type="entry name" value="Fer4_7"/>
    <property type="match status" value="1"/>
</dbReference>
<dbReference type="PANTHER" id="PTHR30352">
    <property type="entry name" value="PYRUVATE FORMATE-LYASE-ACTIVATING ENZYME"/>
    <property type="match status" value="1"/>
</dbReference>
<evidence type="ECO:0000259" key="10">
    <source>
        <dbReference type="PROSITE" id="PS51379"/>
    </source>
</evidence>
<dbReference type="EMBL" id="CP061800">
    <property type="protein sequence ID" value="QTA92874.1"/>
    <property type="molecule type" value="Genomic_DNA"/>
</dbReference>
<evidence type="ECO:0000256" key="8">
    <source>
        <dbReference type="ARBA" id="ARBA00023004"/>
    </source>
</evidence>
<dbReference type="KEGG" id="dmm:dnm_089670"/>
<keyword evidence="4" id="KW-0004">4Fe-4S</keyword>
<dbReference type="Proteomes" id="UP000663722">
    <property type="component" value="Chromosome"/>
</dbReference>
<dbReference type="PROSITE" id="PS51379">
    <property type="entry name" value="4FE4S_FER_2"/>
    <property type="match status" value="2"/>
</dbReference>
<dbReference type="PROSITE" id="PS00198">
    <property type="entry name" value="4FE4S_FER_1"/>
    <property type="match status" value="2"/>
</dbReference>
<dbReference type="GO" id="GO:0051539">
    <property type="term" value="F:4 iron, 4 sulfur cluster binding"/>
    <property type="evidence" value="ECO:0007669"/>
    <property type="project" value="UniProtKB-KW"/>
</dbReference>
<evidence type="ECO:0000256" key="2">
    <source>
        <dbReference type="ARBA" id="ARBA00009777"/>
    </source>
</evidence>
<dbReference type="AlphaFoldDB" id="A0A975BXC1"/>
<proteinExistence type="inferred from homology"/>
<dbReference type="InterPro" id="IPR017896">
    <property type="entry name" value="4Fe4S_Fe-S-bd"/>
</dbReference>
<keyword evidence="13" id="KW-1185">Reference proteome</keyword>
<dbReference type="Gene3D" id="3.20.20.70">
    <property type="entry name" value="Aldolase class I"/>
    <property type="match status" value="1"/>
</dbReference>
<evidence type="ECO:0000313" key="13">
    <source>
        <dbReference type="Proteomes" id="UP000663722"/>
    </source>
</evidence>
<evidence type="ECO:0000259" key="11">
    <source>
        <dbReference type="PROSITE" id="PS51918"/>
    </source>
</evidence>
<gene>
    <name evidence="12" type="primary">hbsD1</name>
    <name evidence="12" type="ORF">dnm_089670</name>
</gene>
<dbReference type="GO" id="GO:0046872">
    <property type="term" value="F:metal ion binding"/>
    <property type="evidence" value="ECO:0007669"/>
    <property type="project" value="UniProtKB-KW"/>
</dbReference>
<evidence type="ECO:0000256" key="1">
    <source>
        <dbReference type="ARBA" id="ARBA00001966"/>
    </source>
</evidence>
<organism evidence="12 13">
    <name type="scientific">Desulfonema magnum</name>
    <dbReference type="NCBI Taxonomy" id="45655"/>
    <lineage>
        <taxon>Bacteria</taxon>
        <taxon>Pseudomonadati</taxon>
        <taxon>Thermodesulfobacteriota</taxon>
        <taxon>Desulfobacteria</taxon>
        <taxon>Desulfobacterales</taxon>
        <taxon>Desulfococcaceae</taxon>
        <taxon>Desulfonema</taxon>
    </lineage>
</organism>
<dbReference type="InterPro" id="IPR007197">
    <property type="entry name" value="rSAM"/>
</dbReference>
<comment type="subunit">
    <text evidence="3">Monomer.</text>
</comment>
<dbReference type="PIRSF" id="PIRSF000371">
    <property type="entry name" value="PFL_act_enz"/>
    <property type="match status" value="1"/>
</dbReference>
<dbReference type="InterPro" id="IPR058240">
    <property type="entry name" value="rSAM_sf"/>
</dbReference>
<dbReference type="SUPFAM" id="SSF46548">
    <property type="entry name" value="alpha-helical ferredoxin"/>
    <property type="match status" value="1"/>
</dbReference>
<comment type="cofactor">
    <cofactor evidence="1">
        <name>[4Fe-4S] cluster</name>
        <dbReference type="ChEBI" id="CHEBI:49883"/>
    </cofactor>
</comment>
<evidence type="ECO:0000256" key="5">
    <source>
        <dbReference type="ARBA" id="ARBA00022691"/>
    </source>
</evidence>
<evidence type="ECO:0000256" key="4">
    <source>
        <dbReference type="ARBA" id="ARBA00022485"/>
    </source>
</evidence>
<feature type="domain" description="Radical SAM core" evidence="11">
    <location>
        <begin position="17"/>
        <end position="316"/>
    </location>
</feature>
<keyword evidence="9" id="KW-0411">Iron-sulfur</keyword>
<keyword evidence="7" id="KW-0560">Oxidoreductase</keyword>
<dbReference type="InterPro" id="IPR001989">
    <property type="entry name" value="Radical_activat_CS"/>
</dbReference>